<dbReference type="PANTHER" id="PTHR31566">
    <property type="entry name" value="CYTOCHROME C BIOGENESIS PROTEIN CCS1, CHLOROPLASTIC"/>
    <property type="match status" value="1"/>
</dbReference>
<feature type="transmembrane region" description="Helical" evidence="6">
    <location>
        <begin position="41"/>
        <end position="61"/>
    </location>
</feature>
<protein>
    <recommendedName>
        <fullName evidence="7">ResB-like domain-containing protein</fullName>
    </recommendedName>
</protein>
<feature type="domain" description="ResB-like" evidence="7">
    <location>
        <begin position="77"/>
        <end position="327"/>
    </location>
</feature>
<accession>A0A1F7F9Q5</accession>
<feature type="transmembrane region" description="Helical" evidence="6">
    <location>
        <begin position="12"/>
        <end position="35"/>
    </location>
</feature>
<evidence type="ECO:0000259" key="7">
    <source>
        <dbReference type="Pfam" id="PF05140"/>
    </source>
</evidence>
<evidence type="ECO:0000256" key="6">
    <source>
        <dbReference type="SAM" id="Phobius"/>
    </source>
</evidence>
<dbReference type="Pfam" id="PF05140">
    <property type="entry name" value="ResB"/>
    <property type="match status" value="1"/>
</dbReference>
<feature type="transmembrane region" description="Helical" evidence="6">
    <location>
        <begin position="310"/>
        <end position="332"/>
    </location>
</feature>
<dbReference type="InterPro" id="IPR023494">
    <property type="entry name" value="Cyt_c_bgen_Ccs1/CcsB/ResB"/>
</dbReference>
<evidence type="ECO:0000256" key="5">
    <source>
        <dbReference type="ARBA" id="ARBA00023136"/>
    </source>
</evidence>
<sequence>MKPWNIFVKLSDLRVSIVLFALIGVLSLVGVVNPGVFDSPVFAVCLYLFILNLVACIIVRIGRNFHSLRTIGPDAAGRARALGSIVLHTGVIFLFAGGVASQKMGYIRYGSLGIGATMPVQDRDFLLRVDDFSIDNNSKGEIKDYFSTLSIVRDSVVLVTKKIQVNDPLIFEGIHFYQSSYGKDPYVIQDAVLHISSDLMAIDTMVSVPYDDTIALGKRGMFVCVHDFFGDFVIDMKTREPSSRSETHNNPALKASLFDSFGSVLFDSWLFALHKGFHMQENPVVSIELTSYTPQLFTGIQIRKNPGVPLVWAGIGLASLGLVLIFYGPLLLRKKKRE</sequence>
<dbReference type="InterPro" id="IPR007816">
    <property type="entry name" value="ResB-like_domain"/>
</dbReference>
<comment type="caution">
    <text evidence="8">The sequence shown here is derived from an EMBL/GenBank/DDBJ whole genome shotgun (WGS) entry which is preliminary data.</text>
</comment>
<evidence type="ECO:0000256" key="3">
    <source>
        <dbReference type="ARBA" id="ARBA00022748"/>
    </source>
</evidence>
<keyword evidence="3" id="KW-0201">Cytochrome c-type biogenesis</keyword>
<evidence type="ECO:0000256" key="2">
    <source>
        <dbReference type="ARBA" id="ARBA00022692"/>
    </source>
</evidence>
<dbReference type="GO" id="GO:0017004">
    <property type="term" value="P:cytochrome complex assembly"/>
    <property type="evidence" value="ECO:0007669"/>
    <property type="project" value="UniProtKB-KW"/>
</dbReference>
<keyword evidence="5 6" id="KW-0472">Membrane</keyword>
<gene>
    <name evidence="8" type="ORF">A2519_15470</name>
</gene>
<name>A0A1F7F9Q5_UNCRA</name>
<comment type="subcellular location">
    <subcellularLocation>
        <location evidence="1">Membrane</location>
        <topology evidence="1">Multi-pass membrane protein</topology>
    </subcellularLocation>
</comment>
<feature type="transmembrane region" description="Helical" evidence="6">
    <location>
        <begin position="81"/>
        <end position="100"/>
    </location>
</feature>
<evidence type="ECO:0000256" key="4">
    <source>
        <dbReference type="ARBA" id="ARBA00022989"/>
    </source>
</evidence>
<keyword evidence="2 6" id="KW-0812">Transmembrane</keyword>
<organism evidence="8 9">
    <name type="scientific">Candidatus Raymondbacteria bacterium RIFOXYD12_FULL_49_13</name>
    <dbReference type="NCBI Taxonomy" id="1817890"/>
    <lineage>
        <taxon>Bacteria</taxon>
        <taxon>Raymondiibacteriota</taxon>
    </lineage>
</organism>
<dbReference type="EMBL" id="MFYX01000090">
    <property type="protein sequence ID" value="OGK03409.1"/>
    <property type="molecule type" value="Genomic_DNA"/>
</dbReference>
<proteinExistence type="predicted"/>
<dbReference type="AlphaFoldDB" id="A0A1F7F9Q5"/>
<keyword evidence="4 6" id="KW-1133">Transmembrane helix</keyword>
<evidence type="ECO:0000256" key="1">
    <source>
        <dbReference type="ARBA" id="ARBA00004141"/>
    </source>
</evidence>
<dbReference type="Proteomes" id="UP000179243">
    <property type="component" value="Unassembled WGS sequence"/>
</dbReference>
<reference evidence="8 9" key="1">
    <citation type="journal article" date="2016" name="Nat. Commun.">
        <title>Thousands of microbial genomes shed light on interconnected biogeochemical processes in an aquifer system.</title>
        <authorList>
            <person name="Anantharaman K."/>
            <person name="Brown C.T."/>
            <person name="Hug L.A."/>
            <person name="Sharon I."/>
            <person name="Castelle C.J."/>
            <person name="Probst A.J."/>
            <person name="Thomas B.C."/>
            <person name="Singh A."/>
            <person name="Wilkins M.J."/>
            <person name="Karaoz U."/>
            <person name="Brodie E.L."/>
            <person name="Williams K.H."/>
            <person name="Hubbard S.S."/>
            <person name="Banfield J.F."/>
        </authorList>
    </citation>
    <scope>NUCLEOTIDE SEQUENCE [LARGE SCALE GENOMIC DNA]</scope>
</reference>
<dbReference type="GO" id="GO:0016020">
    <property type="term" value="C:membrane"/>
    <property type="evidence" value="ECO:0007669"/>
    <property type="project" value="UniProtKB-SubCell"/>
</dbReference>
<evidence type="ECO:0000313" key="8">
    <source>
        <dbReference type="EMBL" id="OGK03409.1"/>
    </source>
</evidence>
<evidence type="ECO:0000313" key="9">
    <source>
        <dbReference type="Proteomes" id="UP000179243"/>
    </source>
</evidence>